<sequence>MDVDEELKCPVCLDLFQHPIILPCSHVLCRRPCADNIFDYNFIRCPVCRDSCYVSGGINSLPRVIALENIIEKVRAEREREVIATCDASIETEDNYFCQLCDKPPRRAKKSCLDCNLLFCIPCFRESHPNKTPFNTHKIIEPKNDLEPETLCPEHGEQLSLYCMTCRRLFCLACEENDNHKDHNIASLLEACTVLKVRNCVCASGRNTV</sequence>
<dbReference type="KEGG" id="lgi:LOTGIDRAFT_123283"/>
<dbReference type="SUPFAM" id="SSF57845">
    <property type="entry name" value="B-box zinc-binding domain"/>
    <property type="match status" value="1"/>
</dbReference>
<evidence type="ECO:0000256" key="1">
    <source>
        <dbReference type="ARBA" id="ARBA00022723"/>
    </source>
</evidence>
<dbReference type="GeneID" id="20232223"/>
<dbReference type="CTD" id="20232223"/>
<evidence type="ECO:0000256" key="3">
    <source>
        <dbReference type="ARBA" id="ARBA00022833"/>
    </source>
</evidence>
<dbReference type="AlphaFoldDB" id="V3ZH25"/>
<evidence type="ECO:0000259" key="6">
    <source>
        <dbReference type="PROSITE" id="PS50119"/>
    </source>
</evidence>
<keyword evidence="3" id="KW-0862">Zinc</keyword>
<gene>
    <name evidence="7" type="ORF">LOTGIDRAFT_123283</name>
</gene>
<evidence type="ECO:0000313" key="7">
    <source>
        <dbReference type="EMBL" id="ESO90538.1"/>
    </source>
</evidence>
<dbReference type="Proteomes" id="UP000030746">
    <property type="component" value="Unassembled WGS sequence"/>
</dbReference>
<dbReference type="PANTHER" id="PTHR25462:SF306">
    <property type="entry name" value="TRIPARTITE MOTIF CONTAINING 9"/>
    <property type="match status" value="1"/>
</dbReference>
<dbReference type="Gene3D" id="3.30.160.60">
    <property type="entry name" value="Classic Zinc Finger"/>
    <property type="match status" value="1"/>
</dbReference>
<accession>V3ZH25</accession>
<dbReference type="HOGENOM" id="CLU_013137_5_2_1"/>
<protein>
    <recommendedName>
        <fullName evidence="9">B box-type domain-containing protein</fullName>
    </recommendedName>
</protein>
<dbReference type="PROSITE" id="PS50119">
    <property type="entry name" value="ZF_BBOX"/>
    <property type="match status" value="1"/>
</dbReference>
<dbReference type="RefSeq" id="XP_009058859.1">
    <property type="nucleotide sequence ID" value="XM_009060611.1"/>
</dbReference>
<evidence type="ECO:0000259" key="5">
    <source>
        <dbReference type="PROSITE" id="PS50089"/>
    </source>
</evidence>
<organism evidence="7 8">
    <name type="scientific">Lottia gigantea</name>
    <name type="common">Giant owl limpet</name>
    <dbReference type="NCBI Taxonomy" id="225164"/>
    <lineage>
        <taxon>Eukaryota</taxon>
        <taxon>Metazoa</taxon>
        <taxon>Spiralia</taxon>
        <taxon>Lophotrochozoa</taxon>
        <taxon>Mollusca</taxon>
        <taxon>Gastropoda</taxon>
        <taxon>Patellogastropoda</taxon>
        <taxon>Lottioidea</taxon>
        <taxon>Lottiidae</taxon>
        <taxon>Lottia</taxon>
    </lineage>
</organism>
<proteinExistence type="predicted"/>
<dbReference type="Pfam" id="PF13920">
    <property type="entry name" value="zf-C3HC4_3"/>
    <property type="match status" value="1"/>
</dbReference>
<dbReference type="Pfam" id="PF00643">
    <property type="entry name" value="zf-B_box"/>
    <property type="match status" value="1"/>
</dbReference>
<dbReference type="SMART" id="SM00184">
    <property type="entry name" value="RING"/>
    <property type="match status" value="2"/>
</dbReference>
<keyword evidence="8" id="KW-1185">Reference proteome</keyword>
<evidence type="ECO:0000256" key="2">
    <source>
        <dbReference type="ARBA" id="ARBA00022771"/>
    </source>
</evidence>
<dbReference type="SMART" id="SM00336">
    <property type="entry name" value="BBOX"/>
    <property type="match status" value="2"/>
</dbReference>
<dbReference type="InterPro" id="IPR000315">
    <property type="entry name" value="Znf_B-box"/>
</dbReference>
<dbReference type="Gene3D" id="4.10.830.40">
    <property type="match status" value="1"/>
</dbReference>
<dbReference type="OrthoDB" id="9049620at2759"/>
<dbReference type="EMBL" id="KB202408">
    <property type="protein sequence ID" value="ESO90538.1"/>
    <property type="molecule type" value="Genomic_DNA"/>
</dbReference>
<dbReference type="InterPro" id="IPR001841">
    <property type="entry name" value="Znf_RING"/>
</dbReference>
<reference evidence="7 8" key="1">
    <citation type="journal article" date="2013" name="Nature">
        <title>Insights into bilaterian evolution from three spiralian genomes.</title>
        <authorList>
            <person name="Simakov O."/>
            <person name="Marletaz F."/>
            <person name="Cho S.J."/>
            <person name="Edsinger-Gonzales E."/>
            <person name="Havlak P."/>
            <person name="Hellsten U."/>
            <person name="Kuo D.H."/>
            <person name="Larsson T."/>
            <person name="Lv J."/>
            <person name="Arendt D."/>
            <person name="Savage R."/>
            <person name="Osoegawa K."/>
            <person name="de Jong P."/>
            <person name="Grimwood J."/>
            <person name="Chapman J.A."/>
            <person name="Shapiro H."/>
            <person name="Aerts A."/>
            <person name="Otillar R.P."/>
            <person name="Terry A.Y."/>
            <person name="Boore J.L."/>
            <person name="Grigoriev I.V."/>
            <person name="Lindberg D.R."/>
            <person name="Seaver E.C."/>
            <person name="Weisblat D.A."/>
            <person name="Putnam N.H."/>
            <person name="Rokhsar D.S."/>
        </authorList>
    </citation>
    <scope>NUCLEOTIDE SEQUENCE [LARGE SCALE GENOMIC DNA]</scope>
</reference>
<dbReference type="GO" id="GO:0061630">
    <property type="term" value="F:ubiquitin protein ligase activity"/>
    <property type="evidence" value="ECO:0007669"/>
    <property type="project" value="TreeGrafter"/>
</dbReference>
<feature type="domain" description="B box-type" evidence="6">
    <location>
        <begin position="147"/>
        <end position="188"/>
    </location>
</feature>
<keyword evidence="2 4" id="KW-0863">Zinc-finger</keyword>
<keyword evidence="1" id="KW-0479">Metal-binding</keyword>
<feature type="domain" description="RING-type" evidence="5">
    <location>
        <begin position="9"/>
        <end position="49"/>
    </location>
</feature>
<evidence type="ECO:0008006" key="9">
    <source>
        <dbReference type="Google" id="ProtNLM"/>
    </source>
</evidence>
<name>V3ZH25_LOTGI</name>
<dbReference type="GO" id="GO:0008270">
    <property type="term" value="F:zinc ion binding"/>
    <property type="evidence" value="ECO:0007669"/>
    <property type="project" value="UniProtKB-KW"/>
</dbReference>
<evidence type="ECO:0000313" key="8">
    <source>
        <dbReference type="Proteomes" id="UP000030746"/>
    </source>
</evidence>
<dbReference type="PANTHER" id="PTHR25462">
    <property type="entry name" value="BONUS, ISOFORM C-RELATED"/>
    <property type="match status" value="1"/>
</dbReference>
<dbReference type="OMA" id="TDDKPIC"/>
<evidence type="ECO:0000256" key="4">
    <source>
        <dbReference type="PROSITE-ProRule" id="PRU00024"/>
    </source>
</evidence>
<dbReference type="InterPro" id="IPR013083">
    <property type="entry name" value="Znf_RING/FYVE/PHD"/>
</dbReference>
<dbReference type="InterPro" id="IPR047153">
    <property type="entry name" value="TRIM45/56/19-like"/>
</dbReference>
<dbReference type="PROSITE" id="PS50089">
    <property type="entry name" value="ZF_RING_2"/>
    <property type="match status" value="1"/>
</dbReference>
<dbReference type="Pfam" id="PF22586">
    <property type="entry name" value="ANCHR-like_BBOX"/>
    <property type="match status" value="1"/>
</dbReference>
<dbReference type="SUPFAM" id="SSF57850">
    <property type="entry name" value="RING/U-box"/>
    <property type="match status" value="1"/>
</dbReference>
<dbReference type="Gene3D" id="3.30.40.10">
    <property type="entry name" value="Zinc/RING finger domain, C3HC4 (zinc finger)"/>
    <property type="match status" value="1"/>
</dbReference>